<feature type="region of interest" description="Disordered" evidence="1">
    <location>
        <begin position="591"/>
        <end position="635"/>
    </location>
</feature>
<keyword evidence="3" id="KW-1185">Reference proteome</keyword>
<dbReference type="eggNOG" id="ENOG502RJ3U">
    <property type="taxonomic scope" value="Eukaryota"/>
</dbReference>
<comment type="caution">
    <text evidence="2">The sequence shown here is derived from an EMBL/GenBank/DDBJ whole genome shotgun (WGS) entry which is preliminary data.</text>
</comment>
<dbReference type="EMBL" id="JMSE01001058">
    <property type="protein sequence ID" value="KDN65139.1"/>
    <property type="molecule type" value="Genomic_DNA"/>
</dbReference>
<feature type="compositionally biased region" description="Polar residues" evidence="1">
    <location>
        <begin position="622"/>
        <end position="635"/>
    </location>
</feature>
<dbReference type="AlphaFoldDB" id="A0A066XBX6"/>
<evidence type="ECO:0000256" key="1">
    <source>
        <dbReference type="SAM" id="MobiDB-lite"/>
    </source>
</evidence>
<gene>
    <name evidence="2" type="ORF">CSUB01_03449</name>
</gene>
<feature type="region of interest" description="Disordered" evidence="1">
    <location>
        <begin position="142"/>
        <end position="164"/>
    </location>
</feature>
<dbReference type="OrthoDB" id="5213862at2759"/>
<name>A0A066XBX6_COLSU</name>
<sequence>MGLSPPVFVVLIVLATVVPPLIAGTLLARFVCRNFRDAAGAVDPKPRRCWFGLRRVRSINSNAADSLTTRAQNYADSWQDLESLRTTCGHSISTAAAGNMASHEGEPADMELFANEAGPEPPSEIPQPLRVLKRFGRGPGGLIGRGAESLRRTSTGTDESLDSAIDAPDEPLVVTKMRGNREHRLAPGSTEVNERSGFAGSIPGANRLRGSESINASSIPGLSHDGFEDWSCRSHNNLPSYFGPAFERSSGHDLRILVPKISVTPEVEAIDDNTTSIWAAIKVYGQICPPQDGASGSDRFARVYKQPADKDINRDAEDHWKYGCIHSMSVQIIPTGNNCILDIIQDNPIPTTLGNNETILLLVHVLLDQPRPVKEAGHVRQRSDELIEDLQYHLGDYRLDYVQVVVKYNHSAFPPQPRSEAIDGVVEMGTRLETSVKAIIKHRNCQSPWSPCPAPTINPVLSITYDCWELEKARSVMRRITTQPTVPHKLTRPRSRTKLPTEDTLVVTRTPPVVPRREASLGSDAMVRQPKSLHSERSQPREVTGAGWRKTRAAHGGQVPSTATCPDGQTAGAGAGLPNYTGILRSPRSMGPGLLRNLEADNSGHGMDRRSVAGGSFHEQGQKPSSRWSWTGWFS</sequence>
<evidence type="ECO:0000313" key="3">
    <source>
        <dbReference type="Proteomes" id="UP000027238"/>
    </source>
</evidence>
<accession>A0A066XBX6</accession>
<dbReference type="Proteomes" id="UP000027238">
    <property type="component" value="Unassembled WGS sequence"/>
</dbReference>
<dbReference type="OMA" id="YDCWELE"/>
<feature type="region of interest" description="Disordered" evidence="1">
    <location>
        <begin position="515"/>
        <end position="571"/>
    </location>
</feature>
<protein>
    <submittedName>
        <fullName evidence="2">Uncharacterized protein</fullName>
    </submittedName>
</protein>
<proteinExistence type="predicted"/>
<dbReference type="HOGENOM" id="CLU_029132_0_0_1"/>
<evidence type="ECO:0000313" key="2">
    <source>
        <dbReference type="EMBL" id="KDN65139.1"/>
    </source>
</evidence>
<reference evidence="3" key="1">
    <citation type="journal article" date="2014" name="Genome Announc.">
        <title>Draft genome sequence of Colletotrichum sublineola, a destructive pathogen of cultivated sorghum.</title>
        <authorList>
            <person name="Baroncelli R."/>
            <person name="Sanz-Martin J.M."/>
            <person name="Rech G.E."/>
            <person name="Sukno S.A."/>
            <person name="Thon M.R."/>
        </authorList>
    </citation>
    <scope>NUCLEOTIDE SEQUENCE [LARGE SCALE GENOMIC DNA]</scope>
    <source>
        <strain evidence="3">TX430BB</strain>
    </source>
</reference>
<organism evidence="2 3">
    <name type="scientific">Colletotrichum sublineola</name>
    <name type="common">Sorghum anthracnose fungus</name>
    <dbReference type="NCBI Taxonomy" id="1173701"/>
    <lineage>
        <taxon>Eukaryota</taxon>
        <taxon>Fungi</taxon>
        <taxon>Dikarya</taxon>
        <taxon>Ascomycota</taxon>
        <taxon>Pezizomycotina</taxon>
        <taxon>Sordariomycetes</taxon>
        <taxon>Hypocreomycetidae</taxon>
        <taxon>Glomerellales</taxon>
        <taxon>Glomerellaceae</taxon>
        <taxon>Colletotrichum</taxon>
        <taxon>Colletotrichum graminicola species complex</taxon>
    </lineage>
</organism>